<feature type="region of interest" description="Disordered" evidence="2">
    <location>
        <begin position="96"/>
        <end position="126"/>
    </location>
</feature>
<sequence>MSSKSNTAGLKTNVKVDKLVADAIKSLKKKRGSSSQAIQQHITAHKSNIDRSEIERYLESSHAKQILCSRINKMTGVKFYKLKSALKNSLKNTKKNKKITNEVNDKNNENSKETGEKTDVDCCQNDEPVIPVSNSKPKKLKLFCDICKVDISSQKNKKDHEKGKKHQKLLKKQKEKENKKKKLSENMNVIEKPESKNPSSNTTEDPCDSFKPENTDNFETNSDRYHRTRNYPKDFTNNHPNFSVPPSPFYHNNFRQPQQYNTRNCNNRNPNTNRWHSDSFMWNNQNRFPPFNEGCHRFNFNHNFNNPNNARNQQYYDARNQQYYDGHCKWNDFSDSNYVNFSENIQPPEVENVNTETPCDEAKNSESIKIPTTEELASSNENSSQMTCNEISKNCRPSLTRRNSTGIVTKISLNANSTSNNEKIKIPSENIVGKRIAHLINPLNLKDRAEVRRLVTEFSKNKKKENLIKLKLQTDNVLNNSSLDLNNVDGVNEIMSSTSITSEVQDNEMLAHIPSETNPSVAGNAESMVSSETKKRQRSVSFTDYFSDSTISTSHLDFLPPKSQIKKPCKRTTKILSSDSIRNSESPVSIKRKEIIELENRSSKKHKCSSIECLESCIESVVSQKDTIKDHVGLEFSEPEPIPSSAVCEDAISQNQVLSIKTELTDKCDTDTNQTASLSLSEIIQQQTQQITSFQDDATMSPVESLINLFASGNVTIKKEFDDPLIDAISTIDPALLNKVCENIQPDNNQTQEIETTVDKSSISASSTIVDNSSMPISNSPSIAGSIKNIASELQVISEEEEKIKSDIANADQNIQHYQALLDEWKTKKIKFQNEEEILRNKRNTLVKSMNDLVMQENQGTESSRPGTPGNLDKKIDTKNDDFHLNKNVKSSGSENTNIRNDPSVSLEQVTCTKTSKGNSEDKIFQVVDDEIAILHLPESKIPVIDIDMIDSNAKKNNDSSFKKSSTDVMLANLSELTAHNGVVNCLQVYENFVYTCASDNTAKRFDLEDPIFNAENAAKLRIYSFNSNVASMCRGRGKVYIGLRRGSIFFCDSKDQKELVFVSETIRCIDSTYQGGINLLVTLSTKGHVSIRDADRSGLLIKYVKAMTHIPLFMCVHNDWIYLSSAGYLSVLDISSGTFVKKYALPAAYTSLTVYKDHILTTSFSGFVRCYSKYDISKVNAYYGAGKIALTCIHAHDGW</sequence>
<dbReference type="Gene3D" id="3.30.160.60">
    <property type="entry name" value="Classic Zinc Finger"/>
    <property type="match status" value="1"/>
</dbReference>
<dbReference type="GO" id="GO:0006334">
    <property type="term" value="P:nucleosome assembly"/>
    <property type="evidence" value="ECO:0007669"/>
    <property type="project" value="InterPro"/>
</dbReference>
<evidence type="ECO:0000259" key="3">
    <source>
        <dbReference type="SMART" id="SM00451"/>
    </source>
</evidence>
<dbReference type="SUPFAM" id="SSF50978">
    <property type="entry name" value="WD40 repeat-like"/>
    <property type="match status" value="1"/>
</dbReference>
<dbReference type="Gene3D" id="2.130.10.10">
    <property type="entry name" value="YVTN repeat-like/Quinoprotein amine dehydrogenase"/>
    <property type="match status" value="1"/>
</dbReference>
<feature type="region of interest" description="Disordered" evidence="2">
    <location>
        <begin position="856"/>
        <end position="901"/>
    </location>
</feature>
<dbReference type="GO" id="GO:0003723">
    <property type="term" value="F:RNA binding"/>
    <property type="evidence" value="ECO:0007669"/>
    <property type="project" value="InterPro"/>
</dbReference>
<dbReference type="InterPro" id="IPR036322">
    <property type="entry name" value="WD40_repeat_dom_sf"/>
</dbReference>
<organism evidence="4 5">
    <name type="scientific">Caerostris extrusa</name>
    <name type="common">Bark spider</name>
    <name type="synonym">Caerostris bankana</name>
    <dbReference type="NCBI Taxonomy" id="172846"/>
    <lineage>
        <taxon>Eukaryota</taxon>
        <taxon>Metazoa</taxon>
        <taxon>Ecdysozoa</taxon>
        <taxon>Arthropoda</taxon>
        <taxon>Chelicerata</taxon>
        <taxon>Arachnida</taxon>
        <taxon>Araneae</taxon>
        <taxon>Araneomorphae</taxon>
        <taxon>Entelegynae</taxon>
        <taxon>Araneoidea</taxon>
        <taxon>Araneidae</taxon>
        <taxon>Caerostris</taxon>
    </lineage>
</organism>
<protein>
    <submittedName>
        <fullName evidence="4">Zinc finger protein 106</fullName>
    </submittedName>
</protein>
<dbReference type="GO" id="GO:0000786">
    <property type="term" value="C:nucleosome"/>
    <property type="evidence" value="ECO:0007669"/>
    <property type="project" value="InterPro"/>
</dbReference>
<feature type="compositionally biased region" description="Polar residues" evidence="2">
    <location>
        <begin position="888"/>
        <end position="901"/>
    </location>
</feature>
<feature type="non-terminal residue" evidence="4">
    <location>
        <position position="1200"/>
    </location>
</feature>
<dbReference type="GO" id="GO:0016020">
    <property type="term" value="C:membrane"/>
    <property type="evidence" value="ECO:0007669"/>
    <property type="project" value="TreeGrafter"/>
</dbReference>
<dbReference type="GO" id="GO:0008270">
    <property type="term" value="F:zinc ion binding"/>
    <property type="evidence" value="ECO:0007669"/>
    <property type="project" value="InterPro"/>
</dbReference>
<dbReference type="AlphaFoldDB" id="A0AAV4N0T7"/>
<dbReference type="SMART" id="SM00451">
    <property type="entry name" value="ZnF_U1"/>
    <property type="match status" value="1"/>
</dbReference>
<feature type="region of interest" description="Disordered" evidence="2">
    <location>
        <begin position="155"/>
        <end position="268"/>
    </location>
</feature>
<comment type="caution">
    <text evidence="4">The sequence shown here is derived from an EMBL/GenBank/DDBJ whole genome shotgun (WGS) entry which is preliminary data.</text>
</comment>
<dbReference type="Pfam" id="PF00538">
    <property type="entry name" value="Linker_histone"/>
    <property type="match status" value="1"/>
</dbReference>
<proteinExistence type="predicted"/>
<dbReference type="InterPro" id="IPR013087">
    <property type="entry name" value="Znf_C2H2_type"/>
</dbReference>
<feature type="domain" description="U1-type" evidence="3">
    <location>
        <begin position="139"/>
        <end position="173"/>
    </location>
</feature>
<feature type="compositionally biased region" description="Basic and acidic residues" evidence="2">
    <location>
        <begin position="872"/>
        <end position="885"/>
    </location>
</feature>
<dbReference type="EMBL" id="BPLR01020315">
    <property type="protein sequence ID" value="GIX77291.1"/>
    <property type="molecule type" value="Genomic_DNA"/>
</dbReference>
<dbReference type="PANTHER" id="PTHR14435:SF2">
    <property type="entry name" value="ZINC FINGER PROTEIN 106"/>
    <property type="match status" value="1"/>
</dbReference>
<dbReference type="InterPro" id="IPR015943">
    <property type="entry name" value="WD40/YVTN_repeat-like_dom_sf"/>
</dbReference>
<dbReference type="InterPro" id="IPR003604">
    <property type="entry name" value="Matrin/U1-like-C_Znf_C2H2"/>
</dbReference>
<evidence type="ECO:0000256" key="1">
    <source>
        <dbReference type="SAM" id="Coils"/>
    </source>
</evidence>
<evidence type="ECO:0000313" key="5">
    <source>
        <dbReference type="Proteomes" id="UP001054945"/>
    </source>
</evidence>
<dbReference type="GO" id="GO:0017124">
    <property type="term" value="F:SH3 domain binding"/>
    <property type="evidence" value="ECO:0007669"/>
    <property type="project" value="TreeGrafter"/>
</dbReference>
<dbReference type="Proteomes" id="UP001054945">
    <property type="component" value="Unassembled WGS sequence"/>
</dbReference>
<gene>
    <name evidence="4" type="primary">Znf106</name>
    <name evidence="4" type="ORF">CEXT_317291</name>
</gene>
<dbReference type="PANTHER" id="PTHR14435">
    <property type="entry name" value="ZINC FINGER PROTEIN 106"/>
    <property type="match status" value="1"/>
</dbReference>
<name>A0AAV4N0T7_CAEEX</name>
<dbReference type="InterPro" id="IPR042622">
    <property type="entry name" value="Znf106"/>
</dbReference>
<dbReference type="InterPro" id="IPR005818">
    <property type="entry name" value="Histone_H1/H5_H15"/>
</dbReference>
<evidence type="ECO:0000256" key="2">
    <source>
        <dbReference type="SAM" id="MobiDB-lite"/>
    </source>
</evidence>
<dbReference type="Pfam" id="PF12874">
    <property type="entry name" value="zf-met"/>
    <property type="match status" value="1"/>
</dbReference>
<dbReference type="GO" id="GO:0005829">
    <property type="term" value="C:cytosol"/>
    <property type="evidence" value="ECO:0007669"/>
    <property type="project" value="TreeGrafter"/>
</dbReference>
<dbReference type="GO" id="GO:0003677">
    <property type="term" value="F:DNA binding"/>
    <property type="evidence" value="ECO:0007669"/>
    <property type="project" value="InterPro"/>
</dbReference>
<keyword evidence="5" id="KW-1185">Reference proteome</keyword>
<feature type="coiled-coil region" evidence="1">
    <location>
        <begin position="794"/>
        <end position="842"/>
    </location>
</feature>
<reference evidence="4 5" key="1">
    <citation type="submission" date="2021-06" db="EMBL/GenBank/DDBJ databases">
        <title>Caerostris extrusa draft genome.</title>
        <authorList>
            <person name="Kono N."/>
            <person name="Arakawa K."/>
        </authorList>
    </citation>
    <scope>NUCLEOTIDE SEQUENCE [LARGE SCALE GENOMIC DNA]</scope>
</reference>
<dbReference type="InterPro" id="IPR036236">
    <property type="entry name" value="Znf_C2H2_sf"/>
</dbReference>
<feature type="compositionally biased region" description="Polar residues" evidence="2">
    <location>
        <begin position="856"/>
        <end position="866"/>
    </location>
</feature>
<keyword evidence="1" id="KW-0175">Coiled coil</keyword>
<accession>A0AAV4N0T7</accession>
<feature type="compositionally biased region" description="Basic and acidic residues" evidence="2">
    <location>
        <begin position="99"/>
        <end position="120"/>
    </location>
</feature>
<dbReference type="SUPFAM" id="SSF57667">
    <property type="entry name" value="beta-beta-alpha zinc fingers"/>
    <property type="match status" value="1"/>
</dbReference>
<evidence type="ECO:0000313" key="4">
    <source>
        <dbReference type="EMBL" id="GIX77291.1"/>
    </source>
</evidence>